<dbReference type="InterPro" id="IPR024061">
    <property type="entry name" value="NDT80_DNA-bd_dom"/>
</dbReference>
<dbReference type="PANTHER" id="PTHR35144:SF4">
    <property type="entry name" value="TRANSCRIPTION FACTOR VIB-1"/>
    <property type="match status" value="1"/>
</dbReference>
<dbReference type="OrthoDB" id="4117572at2759"/>
<feature type="region of interest" description="Disordered" evidence="3">
    <location>
        <begin position="468"/>
        <end position="509"/>
    </location>
</feature>
<evidence type="ECO:0000259" key="4">
    <source>
        <dbReference type="PROSITE" id="PS51517"/>
    </source>
</evidence>
<feature type="domain" description="NDT80" evidence="4">
    <location>
        <begin position="87"/>
        <end position="337"/>
    </location>
</feature>
<feature type="compositionally biased region" description="Basic and acidic residues" evidence="3">
    <location>
        <begin position="1"/>
        <end position="11"/>
    </location>
</feature>
<dbReference type="AlphaFoldDB" id="A0A2J6RWR3"/>
<proteinExistence type="predicted"/>
<dbReference type="Gene3D" id="2.60.40.1390">
    <property type="entry name" value="NDT80 DNA-binding domain"/>
    <property type="match status" value="1"/>
</dbReference>
<feature type="compositionally biased region" description="Low complexity" evidence="3">
    <location>
        <begin position="418"/>
        <end position="429"/>
    </location>
</feature>
<feature type="region of interest" description="Disordered" evidence="3">
    <location>
        <begin position="410"/>
        <end position="432"/>
    </location>
</feature>
<dbReference type="SUPFAM" id="SSF49417">
    <property type="entry name" value="p53-like transcription factors"/>
    <property type="match status" value="1"/>
</dbReference>
<feature type="region of interest" description="Disordered" evidence="3">
    <location>
        <begin position="524"/>
        <end position="573"/>
    </location>
</feature>
<feature type="compositionally biased region" description="Polar residues" evidence="3">
    <location>
        <begin position="545"/>
        <end position="573"/>
    </location>
</feature>
<feature type="compositionally biased region" description="Pro residues" evidence="3">
    <location>
        <begin position="470"/>
        <end position="481"/>
    </location>
</feature>
<dbReference type="PANTHER" id="PTHR35144">
    <property type="entry name" value="MEIOSIS-SPECIFIC TRANSCRIPTION FACTOR NDT80"/>
    <property type="match status" value="1"/>
</dbReference>
<name>A0A2J6RWR3_HYAVF</name>
<evidence type="ECO:0000256" key="2">
    <source>
        <dbReference type="PROSITE-ProRule" id="PRU00850"/>
    </source>
</evidence>
<feature type="region of interest" description="Disordered" evidence="3">
    <location>
        <begin position="1"/>
        <end position="94"/>
    </location>
</feature>
<evidence type="ECO:0000256" key="3">
    <source>
        <dbReference type="SAM" id="MobiDB-lite"/>
    </source>
</evidence>
<accession>A0A2J6RWR3</accession>
<feature type="DNA-binding region" description="NDT80" evidence="2">
    <location>
        <begin position="87"/>
        <end position="337"/>
    </location>
</feature>
<dbReference type="GO" id="GO:0003677">
    <property type="term" value="F:DNA binding"/>
    <property type="evidence" value="ECO:0007669"/>
    <property type="project" value="UniProtKB-KW"/>
</dbReference>
<dbReference type="Pfam" id="PF05224">
    <property type="entry name" value="NDT80_PhoG"/>
    <property type="match status" value="1"/>
</dbReference>
<reference evidence="5 6" key="1">
    <citation type="submission" date="2016-04" db="EMBL/GenBank/DDBJ databases">
        <title>A degradative enzymes factory behind the ericoid mycorrhizal symbiosis.</title>
        <authorList>
            <consortium name="DOE Joint Genome Institute"/>
            <person name="Martino E."/>
            <person name="Morin E."/>
            <person name="Grelet G."/>
            <person name="Kuo A."/>
            <person name="Kohler A."/>
            <person name="Daghino S."/>
            <person name="Barry K."/>
            <person name="Choi C."/>
            <person name="Cichocki N."/>
            <person name="Clum A."/>
            <person name="Copeland A."/>
            <person name="Hainaut M."/>
            <person name="Haridas S."/>
            <person name="Labutti K."/>
            <person name="Lindquist E."/>
            <person name="Lipzen A."/>
            <person name="Khouja H.-R."/>
            <person name="Murat C."/>
            <person name="Ohm R."/>
            <person name="Olson A."/>
            <person name="Spatafora J."/>
            <person name="Veneault-Fourrey C."/>
            <person name="Henrissat B."/>
            <person name="Grigoriev I."/>
            <person name="Martin F."/>
            <person name="Perotto S."/>
        </authorList>
    </citation>
    <scope>NUCLEOTIDE SEQUENCE [LARGE SCALE GENOMIC DNA]</scope>
    <source>
        <strain evidence="5 6">F</strain>
    </source>
</reference>
<keyword evidence="1 2" id="KW-0238">DNA-binding</keyword>
<dbReference type="EMBL" id="KZ613942">
    <property type="protein sequence ID" value="PMD42942.1"/>
    <property type="molecule type" value="Genomic_DNA"/>
</dbReference>
<feature type="region of interest" description="Disordered" evidence="3">
    <location>
        <begin position="586"/>
        <end position="611"/>
    </location>
</feature>
<dbReference type="InterPro" id="IPR052605">
    <property type="entry name" value="Fungal_trans_regulator"/>
</dbReference>
<evidence type="ECO:0000256" key="1">
    <source>
        <dbReference type="ARBA" id="ARBA00023125"/>
    </source>
</evidence>
<organism evidence="5 6">
    <name type="scientific">Hyaloscypha variabilis (strain UAMH 11265 / GT02V1 / F)</name>
    <name type="common">Meliniomyces variabilis</name>
    <dbReference type="NCBI Taxonomy" id="1149755"/>
    <lineage>
        <taxon>Eukaryota</taxon>
        <taxon>Fungi</taxon>
        <taxon>Dikarya</taxon>
        <taxon>Ascomycota</taxon>
        <taxon>Pezizomycotina</taxon>
        <taxon>Leotiomycetes</taxon>
        <taxon>Helotiales</taxon>
        <taxon>Hyaloscyphaceae</taxon>
        <taxon>Hyaloscypha</taxon>
        <taxon>Hyaloscypha variabilis</taxon>
    </lineage>
</organism>
<gene>
    <name evidence="5" type="ORF">L207DRAFT_422928</name>
</gene>
<dbReference type="GO" id="GO:0000228">
    <property type="term" value="C:nuclear chromosome"/>
    <property type="evidence" value="ECO:0007669"/>
    <property type="project" value="TreeGrafter"/>
</dbReference>
<dbReference type="GO" id="GO:0051321">
    <property type="term" value="P:meiotic cell cycle"/>
    <property type="evidence" value="ECO:0007669"/>
    <property type="project" value="TreeGrafter"/>
</dbReference>
<dbReference type="InterPro" id="IPR008967">
    <property type="entry name" value="p53-like_TF_DNA-bd_sf"/>
</dbReference>
<dbReference type="PROSITE" id="PS51517">
    <property type="entry name" value="NDT80"/>
    <property type="match status" value="1"/>
</dbReference>
<keyword evidence="6" id="KW-1185">Reference proteome</keyword>
<dbReference type="InterPro" id="IPR037141">
    <property type="entry name" value="NDT80_DNA-bd_dom_sf"/>
</dbReference>
<sequence length="611" mass="67798">MANIKPEDGEHSIWQGYSHQPPSVSHPPAFDSNYHTPVLSIPYHGRPQKGNYRSLDIPSIHPRPPQREGSGIMTASPPPLNSHHSYPSLKRGFQGDMSYGENVQEFKDEMEAPKPTINQDHRLLSFAKIQDKHAIIDSQGRAQQIELTAQIHGMFFLSELATPAGENHLVQPELTCYRRNLFQISGSVTTPRSSLSIVTEQHNRIPIVSMEVVISATESVDNHVVKLIVIPWKTPPPNSPEIPTGQESEPAPIPLLPFDEGQDANPDFTVYPIAYRRLQFRIATANNGRRRELQQHFTLHLNVVGTLSNGTKMNLCETATAPIVVRGRSPRNFQARKEIPLVGSSSSRGQPPELHVATNMMPNTGVIDGKKMPKPHPPQVLELPRSPFTFDSSTISGSPSMIRQTYSSWNATHTPDHTTAPNTPNYPAPSIGLENYLHINHSDPNLAQSNSHSAATSQPSIRQQYAYHHPPLPTTEAPPPTTLRFIDSNPRPAKSPRHVAPPEVPSNAPQAYPEYSTRFAAPYSQAQAPSEIPALPSRAPEYFPTTHQQQHHPLSLNQPWTSSSDGGVVYGTSQPQGVQHYEFAPEQSQGGYVKQEDVHPPMQYTWNPQQQ</sequence>
<dbReference type="Proteomes" id="UP000235786">
    <property type="component" value="Unassembled WGS sequence"/>
</dbReference>
<evidence type="ECO:0000313" key="5">
    <source>
        <dbReference type="EMBL" id="PMD42942.1"/>
    </source>
</evidence>
<protein>
    <submittedName>
        <fullName evidence="5">p53-like transcription factor</fullName>
    </submittedName>
</protein>
<evidence type="ECO:0000313" key="6">
    <source>
        <dbReference type="Proteomes" id="UP000235786"/>
    </source>
</evidence>
<dbReference type="GO" id="GO:0003700">
    <property type="term" value="F:DNA-binding transcription factor activity"/>
    <property type="evidence" value="ECO:0007669"/>
    <property type="project" value="UniProtKB-UniRule"/>
</dbReference>
<dbReference type="GO" id="GO:0045944">
    <property type="term" value="P:positive regulation of transcription by RNA polymerase II"/>
    <property type="evidence" value="ECO:0007669"/>
    <property type="project" value="TreeGrafter"/>
</dbReference>